<protein>
    <submittedName>
        <fullName evidence="1">Uncharacterized protein</fullName>
    </submittedName>
</protein>
<keyword evidence="2" id="KW-1185">Reference proteome</keyword>
<accession>A0A4Q2UBR1</accession>
<dbReference type="AlphaFoldDB" id="A0A4Q2UBR1"/>
<dbReference type="Proteomes" id="UP000290759">
    <property type="component" value="Unassembled WGS sequence"/>
</dbReference>
<evidence type="ECO:0000313" key="2">
    <source>
        <dbReference type="Proteomes" id="UP000290759"/>
    </source>
</evidence>
<proteinExistence type="predicted"/>
<evidence type="ECO:0000313" key="1">
    <source>
        <dbReference type="EMBL" id="RYC32701.1"/>
    </source>
</evidence>
<gene>
    <name evidence="1" type="ORF">D3273_06315</name>
</gene>
<organism evidence="1 2">
    <name type="scientific">Lichenibacterium minor</name>
    <dbReference type="NCBI Taxonomy" id="2316528"/>
    <lineage>
        <taxon>Bacteria</taxon>
        <taxon>Pseudomonadati</taxon>
        <taxon>Pseudomonadota</taxon>
        <taxon>Alphaproteobacteria</taxon>
        <taxon>Hyphomicrobiales</taxon>
        <taxon>Lichenihabitantaceae</taxon>
        <taxon>Lichenibacterium</taxon>
    </lineage>
</organism>
<reference evidence="1 2" key="1">
    <citation type="submission" date="2018-12" db="EMBL/GenBank/DDBJ databases">
        <authorList>
            <person name="Grouzdev D.S."/>
            <person name="Krutkina M.S."/>
        </authorList>
    </citation>
    <scope>NUCLEOTIDE SEQUENCE [LARGE SCALE GENOMIC DNA]</scope>
    <source>
        <strain evidence="1 2">RmlP026</strain>
    </source>
</reference>
<dbReference type="RefSeq" id="WP_129224650.1">
    <property type="nucleotide sequence ID" value="NZ_QYBB01000005.1"/>
</dbReference>
<dbReference type="EMBL" id="QYBB01000005">
    <property type="protein sequence ID" value="RYC32701.1"/>
    <property type="molecule type" value="Genomic_DNA"/>
</dbReference>
<name>A0A4Q2UBR1_9HYPH</name>
<reference evidence="1 2" key="2">
    <citation type="submission" date="2019-02" db="EMBL/GenBank/DDBJ databases">
        <title>'Lichenibacterium ramalinii' gen. nov. sp. nov., 'Lichenibacterium minor' gen. nov. sp. nov.</title>
        <authorList>
            <person name="Pankratov T."/>
        </authorList>
    </citation>
    <scope>NUCLEOTIDE SEQUENCE [LARGE SCALE GENOMIC DNA]</scope>
    <source>
        <strain evidence="1 2">RmlP026</strain>
    </source>
</reference>
<comment type="caution">
    <text evidence="1">The sequence shown here is derived from an EMBL/GenBank/DDBJ whole genome shotgun (WGS) entry which is preliminary data.</text>
</comment>
<dbReference type="OrthoDB" id="9931833at2"/>
<sequence length="98" mass="11026">MPTCEKTRRHFTEAAREAAALARQRKRDHKTQFPEEHQLVMVVVRAADRPRGFAWQIRRFGHMEPVAQSADTFVDPADAGRSGQAVLDGMRGRLAAAE</sequence>